<gene>
    <name evidence="2" type="ORF">FSCOSCO3_A001875</name>
</gene>
<proteinExistence type="predicted"/>
<dbReference type="Proteomes" id="UP001314229">
    <property type="component" value="Unassembled WGS sequence"/>
</dbReference>
<sequence length="54" mass="6080">MVGGDVWSSGFEGRDGRLQRRRRLRTSQTLGEQTQQLEHKAEADHGSQSVRARG</sequence>
<evidence type="ECO:0000313" key="3">
    <source>
        <dbReference type="Proteomes" id="UP001314229"/>
    </source>
</evidence>
<name>A0AAV1PR50_SCOSC</name>
<dbReference type="AlphaFoldDB" id="A0AAV1PR50"/>
<evidence type="ECO:0000313" key="2">
    <source>
        <dbReference type="EMBL" id="CAK6974139.1"/>
    </source>
</evidence>
<dbReference type="EMBL" id="CAWUFR010000249">
    <property type="protein sequence ID" value="CAK6974139.1"/>
    <property type="molecule type" value="Genomic_DNA"/>
</dbReference>
<accession>A0AAV1PR50</accession>
<feature type="region of interest" description="Disordered" evidence="1">
    <location>
        <begin position="1"/>
        <end position="54"/>
    </location>
</feature>
<evidence type="ECO:0000256" key="1">
    <source>
        <dbReference type="SAM" id="MobiDB-lite"/>
    </source>
</evidence>
<protein>
    <submittedName>
        <fullName evidence="2">Uncharacterized protein</fullName>
    </submittedName>
</protein>
<keyword evidence="3" id="KW-1185">Reference proteome</keyword>
<reference evidence="2 3" key="1">
    <citation type="submission" date="2024-01" db="EMBL/GenBank/DDBJ databases">
        <authorList>
            <person name="Alioto T."/>
            <person name="Alioto T."/>
            <person name="Gomez Garrido J."/>
        </authorList>
    </citation>
    <scope>NUCLEOTIDE SEQUENCE [LARGE SCALE GENOMIC DNA]</scope>
</reference>
<comment type="caution">
    <text evidence="2">The sequence shown here is derived from an EMBL/GenBank/DDBJ whole genome shotgun (WGS) entry which is preliminary data.</text>
</comment>
<organism evidence="2 3">
    <name type="scientific">Scomber scombrus</name>
    <name type="common">Atlantic mackerel</name>
    <name type="synonym">Scomber vernalis</name>
    <dbReference type="NCBI Taxonomy" id="13677"/>
    <lineage>
        <taxon>Eukaryota</taxon>
        <taxon>Metazoa</taxon>
        <taxon>Chordata</taxon>
        <taxon>Craniata</taxon>
        <taxon>Vertebrata</taxon>
        <taxon>Euteleostomi</taxon>
        <taxon>Actinopterygii</taxon>
        <taxon>Neopterygii</taxon>
        <taxon>Teleostei</taxon>
        <taxon>Neoteleostei</taxon>
        <taxon>Acanthomorphata</taxon>
        <taxon>Pelagiaria</taxon>
        <taxon>Scombriformes</taxon>
        <taxon>Scombridae</taxon>
        <taxon>Scomber</taxon>
    </lineage>
</organism>